<accession>A0ABT7FEI8</accession>
<comment type="caution">
    <text evidence="1">The sequence shown here is derived from an EMBL/GenBank/DDBJ whole genome shotgun (WGS) entry which is preliminary data.</text>
</comment>
<evidence type="ECO:0000313" key="1">
    <source>
        <dbReference type="EMBL" id="MDK3073534.1"/>
    </source>
</evidence>
<keyword evidence="2" id="KW-1185">Reference proteome</keyword>
<protein>
    <submittedName>
        <fullName evidence="1">Uncharacterized protein</fullName>
    </submittedName>
</protein>
<dbReference type="EMBL" id="JASNJE010000010">
    <property type="protein sequence ID" value="MDK3073534.1"/>
    <property type="molecule type" value="Genomic_DNA"/>
</dbReference>
<proteinExistence type="predicted"/>
<dbReference type="RefSeq" id="WP_284485475.1">
    <property type="nucleotide sequence ID" value="NZ_JASNJE010000010.1"/>
</dbReference>
<evidence type="ECO:0000313" key="2">
    <source>
        <dbReference type="Proteomes" id="UP001227126"/>
    </source>
</evidence>
<gene>
    <name evidence="1" type="ORF">QO034_10460</name>
</gene>
<reference evidence="1 2" key="1">
    <citation type="submission" date="2023-05" db="EMBL/GenBank/DDBJ databases">
        <title>Sedimentitalea sp. nov. JM2-8.</title>
        <authorList>
            <person name="Huang J."/>
        </authorList>
    </citation>
    <scope>NUCLEOTIDE SEQUENCE [LARGE SCALE GENOMIC DNA]</scope>
    <source>
        <strain evidence="1 2">JM2-8</strain>
    </source>
</reference>
<organism evidence="1 2">
    <name type="scientific">Sedimentitalea xiamensis</name>
    <dbReference type="NCBI Taxonomy" id="3050037"/>
    <lineage>
        <taxon>Bacteria</taxon>
        <taxon>Pseudomonadati</taxon>
        <taxon>Pseudomonadota</taxon>
        <taxon>Alphaproteobacteria</taxon>
        <taxon>Rhodobacterales</taxon>
        <taxon>Paracoccaceae</taxon>
        <taxon>Sedimentitalea</taxon>
    </lineage>
</organism>
<name>A0ABT7FEI8_9RHOB</name>
<sequence length="260" mass="26749">MTHRLFAIGPLNGTDAARGRIAYFLFPGLPEQPSIFGNGLAEVLPRFLAGVDPADILAEPALKEDATALGLAVAPLDGATRSLLGGIALDIALPGAFAEVRDDALIDAFAEAARDYAAVRPETWAEPFRTLRLDWDAAGPTQTARVTQGPGLAILDADGGDPDDPAAFDGLGMVFAPGEAALCDALGRAYGLNAVPEPFRLRAGEKQPVDDPDLACLTAALMAVAALPLRPGATSRGAAEMDGGTGCAVTARHAATVQNR</sequence>
<dbReference type="Proteomes" id="UP001227126">
    <property type="component" value="Unassembled WGS sequence"/>
</dbReference>